<dbReference type="PROSITE" id="PS50975">
    <property type="entry name" value="ATP_GRASP"/>
    <property type="match status" value="1"/>
</dbReference>
<reference evidence="3 4" key="1">
    <citation type="submission" date="2023-07" db="EMBL/GenBank/DDBJ databases">
        <title>Sequencing the genomes of 1000 actinobacteria strains.</title>
        <authorList>
            <person name="Klenk H.-P."/>
        </authorList>
    </citation>
    <scope>NUCLEOTIDE SEQUENCE [LARGE SCALE GENOMIC DNA]</scope>
    <source>
        <strain evidence="3 4">DSM 44709</strain>
    </source>
</reference>
<sequence>MSRYLSQLKEAVTGAADTTLVFVCNFEVERQWATGHVGLPGVAVASAPAVVQRMEELGVLLAGPADHLLLKHPLDTGYLDYLTRLGFRVPAVLCPERTHPDRSTTEDALDSPDLLRTLRGLSPGARLLPMGAAVGEQKLADSCGLSLAGAGADVAERVNGKVYGRRLTARAGLREVPGHCCETVDELAEALGTLDAVGRPLVVKDAYGVSGRGLVVVDTPARAGQLMRLVRRRAERTGDDRIEVVVEQWLPRRHDLNYQLTVTRDGGVRFDFVKQALTEAGVHKGHLMPAALTGAHRAEIEHAAQSVGAALYRDGFTGVAGVDAIIDTDGQLYPVLEINARLNMSTYQGGVVERYQPPDGIGLARHYTLRLRATCPFDAVESALDRAQRGTGGRIVVTSFGTLNAAAPSASTAEPFDGRLYAMLFAPGRPSLDALDGAVRQALGRIPQVLEVR</sequence>
<dbReference type="InterPro" id="IPR005479">
    <property type="entry name" value="CPAse_ATP-bd"/>
</dbReference>
<evidence type="ECO:0000259" key="2">
    <source>
        <dbReference type="PROSITE" id="PS50975"/>
    </source>
</evidence>
<organism evidence="3 4">
    <name type="scientific">Catenuloplanes indicus</name>
    <dbReference type="NCBI Taxonomy" id="137267"/>
    <lineage>
        <taxon>Bacteria</taxon>
        <taxon>Bacillati</taxon>
        <taxon>Actinomycetota</taxon>
        <taxon>Actinomycetes</taxon>
        <taxon>Micromonosporales</taxon>
        <taxon>Micromonosporaceae</taxon>
        <taxon>Catenuloplanes</taxon>
    </lineage>
</organism>
<dbReference type="Pfam" id="PF02786">
    <property type="entry name" value="CPSase_L_D2"/>
    <property type="match status" value="1"/>
</dbReference>
<evidence type="ECO:0000313" key="4">
    <source>
        <dbReference type="Proteomes" id="UP001240236"/>
    </source>
</evidence>
<keyword evidence="1" id="KW-0547">Nucleotide-binding</keyword>
<evidence type="ECO:0000256" key="1">
    <source>
        <dbReference type="PROSITE-ProRule" id="PRU00409"/>
    </source>
</evidence>
<dbReference type="InterPro" id="IPR040754">
    <property type="entry name" value="PreAtp-grasp"/>
</dbReference>
<dbReference type="PANTHER" id="PTHR37018:SF1">
    <property type="entry name" value="CULTURE SPECIFIC PROTEIN, PUTATIVE (AFU_ORTHOLOGUE AFUA_2G00130)-RELATED"/>
    <property type="match status" value="1"/>
</dbReference>
<dbReference type="Proteomes" id="UP001240236">
    <property type="component" value="Unassembled WGS sequence"/>
</dbReference>
<proteinExistence type="predicted"/>
<feature type="domain" description="ATP-grasp" evidence="2">
    <location>
        <begin position="165"/>
        <end position="372"/>
    </location>
</feature>
<dbReference type="PANTHER" id="PTHR37018">
    <property type="entry name" value="CULTURE SPECIFIC PROTEIN, PUTATIVE (AFU_ORTHOLOGUE AFUA_2G00130)-RELATED"/>
    <property type="match status" value="1"/>
</dbReference>
<accession>A0AAE3VX99</accession>
<keyword evidence="4" id="KW-1185">Reference proteome</keyword>
<gene>
    <name evidence="3" type="ORF">J2S42_001656</name>
</gene>
<dbReference type="Gene3D" id="3.30.470.20">
    <property type="entry name" value="ATP-grasp fold, B domain"/>
    <property type="match status" value="1"/>
</dbReference>
<keyword evidence="1" id="KW-0067">ATP-binding</keyword>
<dbReference type="InterPro" id="IPR053269">
    <property type="entry name" value="Asp-Met_ligase"/>
</dbReference>
<name>A0AAE3VX99_9ACTN</name>
<protein>
    <recommendedName>
        <fullName evidence="2">ATP-grasp domain-containing protein</fullName>
    </recommendedName>
</protein>
<dbReference type="GO" id="GO:0046872">
    <property type="term" value="F:metal ion binding"/>
    <property type="evidence" value="ECO:0007669"/>
    <property type="project" value="InterPro"/>
</dbReference>
<dbReference type="InterPro" id="IPR011761">
    <property type="entry name" value="ATP-grasp"/>
</dbReference>
<evidence type="ECO:0000313" key="3">
    <source>
        <dbReference type="EMBL" id="MDQ0364987.1"/>
    </source>
</evidence>
<dbReference type="AlphaFoldDB" id="A0AAE3VX99"/>
<dbReference type="EMBL" id="JAUSUZ010000001">
    <property type="protein sequence ID" value="MDQ0364987.1"/>
    <property type="molecule type" value="Genomic_DNA"/>
</dbReference>
<dbReference type="GO" id="GO:0005524">
    <property type="term" value="F:ATP binding"/>
    <property type="evidence" value="ECO:0007669"/>
    <property type="project" value="UniProtKB-UniRule"/>
</dbReference>
<dbReference type="Pfam" id="PF18604">
    <property type="entry name" value="PreAtp-grasp"/>
    <property type="match status" value="1"/>
</dbReference>
<dbReference type="SUPFAM" id="SSF56059">
    <property type="entry name" value="Glutathione synthetase ATP-binding domain-like"/>
    <property type="match status" value="1"/>
</dbReference>
<dbReference type="RefSeq" id="WP_307236998.1">
    <property type="nucleotide sequence ID" value="NZ_JAUSUZ010000001.1"/>
</dbReference>
<comment type="caution">
    <text evidence="3">The sequence shown here is derived from an EMBL/GenBank/DDBJ whole genome shotgun (WGS) entry which is preliminary data.</text>
</comment>